<keyword evidence="1" id="KW-0812">Transmembrane</keyword>
<feature type="transmembrane region" description="Helical" evidence="1">
    <location>
        <begin position="227"/>
        <end position="252"/>
    </location>
</feature>
<dbReference type="EMBL" id="SZON01001501">
    <property type="protein sequence ID" value="TKI90850.1"/>
    <property type="molecule type" value="Genomic_DNA"/>
</dbReference>
<evidence type="ECO:0000313" key="3">
    <source>
        <dbReference type="Proteomes" id="UP000305222"/>
    </source>
</evidence>
<keyword evidence="1" id="KW-0472">Membrane</keyword>
<reference evidence="2 3" key="1">
    <citation type="journal article" date="2019" name="Environ. Microbiol.">
        <title>An active ?-lactamase is a part of an orchestrated cell wall stress resistance network of Bacillus subtilis and related rhizosphere species.</title>
        <authorList>
            <person name="Bucher T."/>
            <person name="Keren-Paz A."/>
            <person name="Hausser J."/>
            <person name="Olender T."/>
            <person name="Cytryn E."/>
            <person name="Kolodkin-Gal I."/>
        </authorList>
    </citation>
    <scope>NUCLEOTIDE SEQUENCE [LARGE SCALE GENOMIC DNA]</scope>
    <source>
        <strain evidence="2 3">I5</strain>
    </source>
</reference>
<comment type="caution">
    <text evidence="2">The sequence shown here is derived from an EMBL/GenBank/DDBJ whole genome shotgun (WGS) entry which is preliminary data.</text>
</comment>
<accession>A0A4U3AT42</accession>
<feature type="transmembrane region" description="Helical" evidence="1">
    <location>
        <begin position="264"/>
        <end position="281"/>
    </location>
</feature>
<keyword evidence="1" id="KW-1133">Transmembrane helix</keyword>
<evidence type="ECO:0000313" key="2">
    <source>
        <dbReference type="EMBL" id="TKI90850.1"/>
    </source>
</evidence>
<name>A0A4U3AT42_9BACI</name>
<gene>
    <name evidence="2" type="ORF">FC699_23225</name>
</gene>
<evidence type="ECO:0000256" key="1">
    <source>
        <dbReference type="SAM" id="Phobius"/>
    </source>
</evidence>
<sequence>MDNDTNKLVFYVVTAIATIIAAIIAAIISLFMNRRNNQIAKEERFIDTISAERVKWVNSIRDVFSEYNKCAYIQKNRLNNLKQKRAVEGRSQLSEIIYHNNHIELYLNPVEPITKKLLELQNKISLTLHTEIPVPDFNYDEVEIWLEDLHFLQQIILKSEWKRIKEENKKGSEITNQRMNEIFMNVAKKIDGVRYEKLGLNQMNPLDGVNKTAEEQKVSKKYKYLHWVIKAYALLAGLVVINTLLSFFGINGFNALGSEEIEKLITMAGFLFTMLGLIPIIEEKYKYKK</sequence>
<feature type="transmembrane region" description="Helical" evidence="1">
    <location>
        <begin position="12"/>
        <end position="32"/>
    </location>
</feature>
<protein>
    <submittedName>
        <fullName evidence="2">Uncharacterized protein</fullName>
    </submittedName>
</protein>
<proteinExistence type="predicted"/>
<organism evidence="2 3">
    <name type="scientific">Bacillus wiedmannii</name>
    <dbReference type="NCBI Taxonomy" id="1890302"/>
    <lineage>
        <taxon>Bacteria</taxon>
        <taxon>Bacillati</taxon>
        <taxon>Bacillota</taxon>
        <taxon>Bacilli</taxon>
        <taxon>Bacillales</taxon>
        <taxon>Bacillaceae</taxon>
        <taxon>Bacillus</taxon>
        <taxon>Bacillus cereus group</taxon>
    </lineage>
</organism>
<dbReference type="Proteomes" id="UP000305222">
    <property type="component" value="Unassembled WGS sequence"/>
</dbReference>
<dbReference type="AlphaFoldDB" id="A0A4U3AT42"/>